<proteinExistence type="predicted"/>
<protein>
    <recommendedName>
        <fullName evidence="3">DUF3168 domain-containing protein</fullName>
    </recommendedName>
</protein>
<evidence type="ECO:0000313" key="2">
    <source>
        <dbReference type="Proteomes" id="UP000239874"/>
    </source>
</evidence>
<dbReference type="RefSeq" id="WP_104380713.1">
    <property type="nucleotide sequence ID" value="NZ_PSZC01000039.1"/>
</dbReference>
<comment type="caution">
    <text evidence="1">The sequence shown here is derived from an EMBL/GenBank/DDBJ whole genome shotgun (WGS) entry which is preliminary data.</text>
</comment>
<reference evidence="1 2" key="1">
    <citation type="submission" date="2018-02" db="EMBL/GenBank/DDBJ databases">
        <title>8 Nocardia nova and 1 Nocardia cyriacigeorgica strain used for evolution to TMP-SMX.</title>
        <authorList>
            <person name="Mehta H."/>
            <person name="Weng J."/>
            <person name="Shamoo Y."/>
        </authorList>
    </citation>
    <scope>NUCLEOTIDE SEQUENCE [LARGE SCALE GENOMIC DNA]</scope>
    <source>
        <strain evidence="1 2">MDA3139</strain>
    </source>
</reference>
<sequence length="134" mass="14554">MTEIYVPDDPLVPFEEFLAARLAAKFANVRVAQNLSEGWQPGSPPEVVLADDSGPMRYPVETLPQVRVTVWADGRTNARAIAGHALGLLLCVKVPGIAKVLPGTLLIDDRDDRTGGWFASFTVRTRVRTVPTTA</sequence>
<dbReference type="EMBL" id="PSZC01000039">
    <property type="protein sequence ID" value="PPJ31909.1"/>
    <property type="molecule type" value="Genomic_DNA"/>
</dbReference>
<name>A0A2S6ACZ2_9NOCA</name>
<dbReference type="Proteomes" id="UP000239874">
    <property type="component" value="Unassembled WGS sequence"/>
</dbReference>
<evidence type="ECO:0008006" key="3">
    <source>
        <dbReference type="Google" id="ProtNLM"/>
    </source>
</evidence>
<evidence type="ECO:0000313" key="1">
    <source>
        <dbReference type="EMBL" id="PPJ31909.1"/>
    </source>
</evidence>
<gene>
    <name evidence="1" type="ORF">C5E45_32990</name>
</gene>
<dbReference type="AlphaFoldDB" id="A0A2S6ACZ2"/>
<accession>A0A2S6ACZ2</accession>
<organism evidence="1 2">
    <name type="scientific">Nocardia nova</name>
    <dbReference type="NCBI Taxonomy" id="37330"/>
    <lineage>
        <taxon>Bacteria</taxon>
        <taxon>Bacillati</taxon>
        <taxon>Actinomycetota</taxon>
        <taxon>Actinomycetes</taxon>
        <taxon>Mycobacteriales</taxon>
        <taxon>Nocardiaceae</taxon>
        <taxon>Nocardia</taxon>
    </lineage>
</organism>